<dbReference type="GO" id="GO:0006364">
    <property type="term" value="P:rRNA processing"/>
    <property type="evidence" value="ECO:0007669"/>
    <property type="project" value="UniProtKB-UniRule"/>
</dbReference>
<comment type="similarity">
    <text evidence="5">Belongs to the RimM family.</text>
</comment>
<name>A0A7C2AT76_THERO</name>
<comment type="function">
    <text evidence="5">An accessory protein needed during the final step in the assembly of 30S ribosomal subunit, possibly for assembly of the head region. Essential for efficient processing of 16S rRNA. May be needed both before and after RbfA during the maturation of 16S rRNA. It has affinity for free ribosomal 30S subunits but not for 70S ribosomes.</text>
</comment>
<comment type="subcellular location">
    <subcellularLocation>
        <location evidence="5">Cytoplasm</location>
    </subcellularLocation>
</comment>
<dbReference type="InterPro" id="IPR011033">
    <property type="entry name" value="PRC_barrel-like_sf"/>
</dbReference>
<evidence type="ECO:0000259" key="7">
    <source>
        <dbReference type="Pfam" id="PF24986"/>
    </source>
</evidence>
<evidence type="ECO:0000313" key="8">
    <source>
        <dbReference type="EMBL" id="HEF65602.1"/>
    </source>
</evidence>
<gene>
    <name evidence="5 8" type="primary">rimM</name>
    <name evidence="8" type="ORF">ENP47_08405</name>
</gene>
<dbReference type="InterPro" id="IPR011961">
    <property type="entry name" value="RimM"/>
</dbReference>
<keyword evidence="2 5" id="KW-0690">Ribosome biogenesis</keyword>
<dbReference type="Pfam" id="PF24986">
    <property type="entry name" value="PRC_RimM"/>
    <property type="match status" value="1"/>
</dbReference>
<proteinExistence type="inferred from homology"/>
<accession>A0A7C2AT76</accession>
<dbReference type="GO" id="GO:0005840">
    <property type="term" value="C:ribosome"/>
    <property type="evidence" value="ECO:0007669"/>
    <property type="project" value="InterPro"/>
</dbReference>
<comment type="subunit">
    <text evidence="5">Binds ribosomal protein uS19.</text>
</comment>
<sequence length="184" mass="20913">MTKSNHNRPQASERIEPPQRLSIGRIVGAHGVRGAIKMRIWTHFPERIPTLTHVYLDDDPTPRRLLRAQLQGDIALLQLEGIVTRNDAEALRGAVVRIDRSQAAPLAEDEYYQFEILGLHVVDEEGHSLGNVVEILETGANDVYVVQRPDGSELLLPAIRSVILEIDLERQRMVVRPPRYYEEE</sequence>
<dbReference type="EMBL" id="DSJL01000011">
    <property type="protein sequence ID" value="HEF65602.1"/>
    <property type="molecule type" value="Genomic_DNA"/>
</dbReference>
<dbReference type="GO" id="GO:0042274">
    <property type="term" value="P:ribosomal small subunit biogenesis"/>
    <property type="evidence" value="ECO:0007669"/>
    <property type="project" value="UniProtKB-UniRule"/>
</dbReference>
<keyword evidence="1 5" id="KW-0963">Cytoplasm</keyword>
<organism evidence="8">
    <name type="scientific">Thermomicrobium roseum</name>
    <dbReference type="NCBI Taxonomy" id="500"/>
    <lineage>
        <taxon>Bacteria</taxon>
        <taxon>Pseudomonadati</taxon>
        <taxon>Thermomicrobiota</taxon>
        <taxon>Thermomicrobia</taxon>
        <taxon>Thermomicrobiales</taxon>
        <taxon>Thermomicrobiaceae</taxon>
        <taxon>Thermomicrobium</taxon>
    </lineage>
</organism>
<keyword evidence="3 5" id="KW-0698">rRNA processing</keyword>
<dbReference type="InterPro" id="IPR009000">
    <property type="entry name" value="Transl_B-barrel_sf"/>
</dbReference>
<dbReference type="PANTHER" id="PTHR33692">
    <property type="entry name" value="RIBOSOME MATURATION FACTOR RIMM"/>
    <property type="match status" value="1"/>
</dbReference>
<feature type="domain" description="Ribosome maturation factor RimM PRC barrel" evidence="7">
    <location>
        <begin position="114"/>
        <end position="178"/>
    </location>
</feature>
<comment type="domain">
    <text evidence="5">The PRC barrel domain binds ribosomal protein uS19.</text>
</comment>
<dbReference type="Gene3D" id="2.40.30.60">
    <property type="entry name" value="RimM"/>
    <property type="match status" value="1"/>
</dbReference>
<dbReference type="HAMAP" id="MF_00014">
    <property type="entry name" value="Ribosome_mat_RimM"/>
    <property type="match status" value="1"/>
</dbReference>
<keyword evidence="4 5" id="KW-0143">Chaperone</keyword>
<dbReference type="SUPFAM" id="SSF50447">
    <property type="entry name" value="Translation proteins"/>
    <property type="match status" value="1"/>
</dbReference>
<dbReference type="Pfam" id="PF01782">
    <property type="entry name" value="RimM"/>
    <property type="match status" value="1"/>
</dbReference>
<dbReference type="InterPro" id="IPR056792">
    <property type="entry name" value="PRC_RimM"/>
</dbReference>
<dbReference type="NCBIfam" id="TIGR02273">
    <property type="entry name" value="16S_RimM"/>
    <property type="match status" value="1"/>
</dbReference>
<evidence type="ECO:0000256" key="3">
    <source>
        <dbReference type="ARBA" id="ARBA00022552"/>
    </source>
</evidence>
<dbReference type="AlphaFoldDB" id="A0A7C2AT76"/>
<evidence type="ECO:0000259" key="6">
    <source>
        <dbReference type="Pfam" id="PF01782"/>
    </source>
</evidence>
<reference evidence="8" key="1">
    <citation type="journal article" date="2020" name="mSystems">
        <title>Genome- and Community-Level Interaction Insights into Carbon Utilization and Element Cycling Functions of Hydrothermarchaeota in Hydrothermal Sediment.</title>
        <authorList>
            <person name="Zhou Z."/>
            <person name="Liu Y."/>
            <person name="Xu W."/>
            <person name="Pan J."/>
            <person name="Luo Z.H."/>
            <person name="Li M."/>
        </authorList>
    </citation>
    <scope>NUCLEOTIDE SEQUENCE [LARGE SCALE GENOMIC DNA]</scope>
    <source>
        <strain evidence="8">SpSt-222</strain>
    </source>
</reference>
<dbReference type="InterPro" id="IPR036976">
    <property type="entry name" value="RimM_N_sf"/>
</dbReference>
<evidence type="ECO:0000256" key="1">
    <source>
        <dbReference type="ARBA" id="ARBA00022490"/>
    </source>
</evidence>
<protein>
    <recommendedName>
        <fullName evidence="5">Ribosome maturation factor RimM</fullName>
    </recommendedName>
</protein>
<dbReference type="GO" id="GO:0005737">
    <property type="term" value="C:cytoplasm"/>
    <property type="evidence" value="ECO:0007669"/>
    <property type="project" value="UniProtKB-SubCell"/>
</dbReference>
<dbReference type="Gene3D" id="2.30.30.240">
    <property type="entry name" value="PRC-barrel domain"/>
    <property type="match status" value="1"/>
</dbReference>
<dbReference type="GO" id="GO:0043022">
    <property type="term" value="F:ribosome binding"/>
    <property type="evidence" value="ECO:0007669"/>
    <property type="project" value="InterPro"/>
</dbReference>
<feature type="domain" description="RimM N-terminal" evidence="6">
    <location>
        <begin position="23"/>
        <end position="102"/>
    </location>
</feature>
<evidence type="ECO:0000256" key="5">
    <source>
        <dbReference type="HAMAP-Rule" id="MF_00014"/>
    </source>
</evidence>
<dbReference type="PANTHER" id="PTHR33692:SF1">
    <property type="entry name" value="RIBOSOME MATURATION FACTOR RIMM"/>
    <property type="match status" value="1"/>
</dbReference>
<evidence type="ECO:0000256" key="4">
    <source>
        <dbReference type="ARBA" id="ARBA00023186"/>
    </source>
</evidence>
<comment type="caution">
    <text evidence="8">The sequence shown here is derived from an EMBL/GenBank/DDBJ whole genome shotgun (WGS) entry which is preliminary data.</text>
</comment>
<dbReference type="SUPFAM" id="SSF50346">
    <property type="entry name" value="PRC-barrel domain"/>
    <property type="match status" value="1"/>
</dbReference>
<dbReference type="InterPro" id="IPR002676">
    <property type="entry name" value="RimM_N"/>
</dbReference>
<evidence type="ECO:0000256" key="2">
    <source>
        <dbReference type="ARBA" id="ARBA00022517"/>
    </source>
</evidence>